<dbReference type="GO" id="GO:0000139">
    <property type="term" value="C:Golgi membrane"/>
    <property type="evidence" value="ECO:0007669"/>
    <property type="project" value="UniProtKB-SubCell"/>
</dbReference>
<dbReference type="Proteomes" id="UP000799767">
    <property type="component" value="Unassembled WGS sequence"/>
</dbReference>
<dbReference type="RefSeq" id="XP_033586153.1">
    <property type="nucleotide sequence ID" value="XM_033738364.1"/>
</dbReference>
<evidence type="ECO:0000256" key="9">
    <source>
        <dbReference type="RuleBase" id="RU368073"/>
    </source>
</evidence>
<sequence>MQRPAYSIPPANSPPLHHPVPQHVSTVPQLRSPPPPSSQNSQQGGYGYQSSPPQSQQGGQAGYMQPAFGGFINDPTAQMGLKLGQNMAQAGQDYVEQNFNRYVNVSALKHYFNVSNGYVMKKLFIVLFPWRHRPWSRQQGRMNSNGQGAEFLPPREDINSPDMYIPTMAFVTYILLTTLIAGLNGKFEPQLLGLTFSNASVIILLELVVLWLGRYFLNISSESQIYDLVAYSGYKFVGVITTVGLSAVFAVGKDKSASGTGWIGWTVFAYTFMANAFFLLRSLKYVLLPSDNSSGGPGMQTIARGQRSRRTQFLFIYSYVVQFAFMWWLTAMDVSGGPSRK</sequence>
<evidence type="ECO:0000256" key="4">
    <source>
        <dbReference type="ARBA" id="ARBA00022824"/>
    </source>
</evidence>
<dbReference type="InterPro" id="IPR005578">
    <property type="entry name" value="Yif1_fam"/>
</dbReference>
<evidence type="ECO:0000256" key="1">
    <source>
        <dbReference type="ARBA" id="ARBA00009727"/>
    </source>
</evidence>
<name>A0A6A6PJ83_9PEZI</name>
<dbReference type="GO" id="GO:0015031">
    <property type="term" value="P:protein transport"/>
    <property type="evidence" value="ECO:0007669"/>
    <property type="project" value="UniProtKB-KW"/>
</dbReference>
<protein>
    <recommendedName>
        <fullName evidence="9">Protein YIF1</fullName>
    </recommendedName>
</protein>
<evidence type="ECO:0000256" key="10">
    <source>
        <dbReference type="SAM" id="MobiDB-lite"/>
    </source>
</evidence>
<evidence type="ECO:0000256" key="3">
    <source>
        <dbReference type="ARBA" id="ARBA00022692"/>
    </source>
</evidence>
<dbReference type="GO" id="GO:0006888">
    <property type="term" value="P:endoplasmic reticulum to Golgi vesicle-mediated transport"/>
    <property type="evidence" value="ECO:0007669"/>
    <property type="project" value="UniProtKB-UniRule"/>
</dbReference>
<feature type="compositionally biased region" description="Low complexity" evidence="10">
    <location>
        <begin position="38"/>
        <end position="58"/>
    </location>
</feature>
<evidence type="ECO:0000313" key="12">
    <source>
        <dbReference type="Proteomes" id="UP000799767"/>
    </source>
</evidence>
<dbReference type="PANTHER" id="PTHR14083:SF0">
    <property type="entry name" value="YIP1D-INTERACTING FACTOR 1, ISOFORM C"/>
    <property type="match status" value="1"/>
</dbReference>
<comment type="subcellular location">
    <subcellularLocation>
        <location evidence="9">Endoplasmic reticulum membrane</location>
        <topology evidence="9">Multi-pass membrane protein</topology>
    </subcellularLocation>
    <subcellularLocation>
        <location evidence="9">Golgi apparatus membrane</location>
        <topology evidence="9">Multi-pass membrane protein</topology>
    </subcellularLocation>
</comment>
<feature type="transmembrane region" description="Helical" evidence="9">
    <location>
        <begin position="262"/>
        <end position="280"/>
    </location>
</feature>
<reference evidence="11" key="1">
    <citation type="journal article" date="2020" name="Stud. Mycol.">
        <title>101 Dothideomycetes genomes: a test case for predicting lifestyles and emergence of pathogens.</title>
        <authorList>
            <person name="Haridas S."/>
            <person name="Albert R."/>
            <person name="Binder M."/>
            <person name="Bloem J."/>
            <person name="Labutti K."/>
            <person name="Salamov A."/>
            <person name="Andreopoulos B."/>
            <person name="Baker S."/>
            <person name="Barry K."/>
            <person name="Bills G."/>
            <person name="Bluhm B."/>
            <person name="Cannon C."/>
            <person name="Castanera R."/>
            <person name="Culley D."/>
            <person name="Daum C."/>
            <person name="Ezra D."/>
            <person name="Gonzalez J."/>
            <person name="Henrissat B."/>
            <person name="Kuo A."/>
            <person name="Liang C."/>
            <person name="Lipzen A."/>
            <person name="Lutzoni F."/>
            <person name="Magnuson J."/>
            <person name="Mondo S."/>
            <person name="Nolan M."/>
            <person name="Ohm R."/>
            <person name="Pangilinan J."/>
            <person name="Park H.-J."/>
            <person name="Ramirez L."/>
            <person name="Alfaro M."/>
            <person name="Sun H."/>
            <person name="Tritt A."/>
            <person name="Yoshinaga Y."/>
            <person name="Zwiers L.-H."/>
            <person name="Turgeon B."/>
            <person name="Goodwin S."/>
            <person name="Spatafora J."/>
            <person name="Crous P."/>
            <person name="Grigoriev I."/>
        </authorList>
    </citation>
    <scope>NUCLEOTIDE SEQUENCE</scope>
    <source>
        <strain evidence="11">CBS 113389</strain>
    </source>
</reference>
<keyword evidence="7 9" id="KW-0333">Golgi apparatus</keyword>
<dbReference type="EMBL" id="MU001641">
    <property type="protein sequence ID" value="KAF2479583.1"/>
    <property type="molecule type" value="Genomic_DNA"/>
</dbReference>
<organism evidence="11 12">
    <name type="scientific">Neohortaea acidophila</name>
    <dbReference type="NCBI Taxonomy" id="245834"/>
    <lineage>
        <taxon>Eukaryota</taxon>
        <taxon>Fungi</taxon>
        <taxon>Dikarya</taxon>
        <taxon>Ascomycota</taxon>
        <taxon>Pezizomycotina</taxon>
        <taxon>Dothideomycetes</taxon>
        <taxon>Dothideomycetidae</taxon>
        <taxon>Mycosphaerellales</taxon>
        <taxon>Teratosphaeriaceae</taxon>
        <taxon>Neohortaea</taxon>
    </lineage>
</organism>
<dbReference type="GO" id="GO:0005793">
    <property type="term" value="C:endoplasmic reticulum-Golgi intermediate compartment"/>
    <property type="evidence" value="ECO:0007669"/>
    <property type="project" value="UniProtKB-UniRule"/>
</dbReference>
<dbReference type="OrthoDB" id="337750at2759"/>
<keyword evidence="4 9" id="KW-0256">Endoplasmic reticulum</keyword>
<evidence type="ECO:0000256" key="2">
    <source>
        <dbReference type="ARBA" id="ARBA00022448"/>
    </source>
</evidence>
<dbReference type="Pfam" id="PF03878">
    <property type="entry name" value="YIF1"/>
    <property type="match status" value="1"/>
</dbReference>
<keyword evidence="8 9" id="KW-0472">Membrane</keyword>
<keyword evidence="5 9" id="KW-0653">Protein transport</keyword>
<feature type="region of interest" description="Disordered" evidence="10">
    <location>
        <begin position="1"/>
        <end position="67"/>
    </location>
</feature>
<evidence type="ECO:0000313" key="11">
    <source>
        <dbReference type="EMBL" id="KAF2479583.1"/>
    </source>
</evidence>
<evidence type="ECO:0000256" key="7">
    <source>
        <dbReference type="ARBA" id="ARBA00023034"/>
    </source>
</evidence>
<evidence type="ECO:0000256" key="8">
    <source>
        <dbReference type="ARBA" id="ARBA00023136"/>
    </source>
</evidence>
<comment type="similarity">
    <text evidence="1 9">Belongs to the YIF1 family.</text>
</comment>
<dbReference type="PANTHER" id="PTHR14083">
    <property type="entry name" value="YIP1 INTERACTING FACTOR HOMOLOG YIF1 PROTEIN"/>
    <property type="match status" value="1"/>
</dbReference>
<keyword evidence="6 9" id="KW-1133">Transmembrane helix</keyword>
<evidence type="ECO:0000256" key="6">
    <source>
        <dbReference type="ARBA" id="ARBA00022989"/>
    </source>
</evidence>
<dbReference type="AlphaFoldDB" id="A0A6A6PJ83"/>
<feature type="transmembrane region" description="Helical" evidence="9">
    <location>
        <begin position="313"/>
        <end position="331"/>
    </location>
</feature>
<proteinExistence type="inferred from homology"/>
<accession>A0A6A6PJ83</accession>
<dbReference type="GeneID" id="54479366"/>
<feature type="transmembrane region" description="Helical" evidence="9">
    <location>
        <begin position="229"/>
        <end position="250"/>
    </location>
</feature>
<keyword evidence="12" id="KW-1185">Reference proteome</keyword>
<comment type="function">
    <text evidence="9">Has a role in transport between endoplasmic reticulum and Golgi.</text>
</comment>
<dbReference type="GO" id="GO:0005789">
    <property type="term" value="C:endoplasmic reticulum membrane"/>
    <property type="evidence" value="ECO:0007669"/>
    <property type="project" value="UniProtKB-SubCell"/>
</dbReference>
<feature type="transmembrane region" description="Helical" evidence="9">
    <location>
        <begin position="163"/>
        <end position="183"/>
    </location>
</feature>
<gene>
    <name evidence="11" type="ORF">BDY17DRAFT_41739</name>
</gene>
<keyword evidence="3 9" id="KW-0812">Transmembrane</keyword>
<feature type="transmembrane region" description="Helical" evidence="9">
    <location>
        <begin position="195"/>
        <end position="217"/>
    </location>
</feature>
<evidence type="ECO:0000256" key="5">
    <source>
        <dbReference type="ARBA" id="ARBA00022927"/>
    </source>
</evidence>
<dbReference type="GO" id="GO:0030134">
    <property type="term" value="C:COPII-coated ER to Golgi transport vesicle"/>
    <property type="evidence" value="ECO:0007669"/>
    <property type="project" value="TreeGrafter"/>
</dbReference>
<keyword evidence="2 9" id="KW-0813">Transport</keyword>